<comment type="caution">
    <text evidence="3">The sequence shown here is derived from an EMBL/GenBank/DDBJ whole genome shotgun (WGS) entry which is preliminary data.</text>
</comment>
<proteinExistence type="predicted"/>
<protein>
    <submittedName>
        <fullName evidence="3">Class I SAM-dependent methyltransferase</fullName>
    </submittedName>
</protein>
<dbReference type="CDD" id="cd02440">
    <property type="entry name" value="AdoMet_MTases"/>
    <property type="match status" value="1"/>
</dbReference>
<name>A0ABW3R4M6_9PSEU</name>
<evidence type="ECO:0000313" key="3">
    <source>
        <dbReference type="EMBL" id="MFD1151889.1"/>
    </source>
</evidence>
<dbReference type="PANTHER" id="PTHR43861">
    <property type="entry name" value="TRANS-ACONITATE 2-METHYLTRANSFERASE-RELATED"/>
    <property type="match status" value="1"/>
</dbReference>
<evidence type="ECO:0000259" key="2">
    <source>
        <dbReference type="Pfam" id="PF13649"/>
    </source>
</evidence>
<dbReference type="GO" id="GO:0032259">
    <property type="term" value="P:methylation"/>
    <property type="evidence" value="ECO:0007669"/>
    <property type="project" value="UniProtKB-KW"/>
</dbReference>
<feature type="domain" description="Methyltransferase" evidence="2">
    <location>
        <begin position="37"/>
        <end position="129"/>
    </location>
</feature>
<reference evidence="4" key="1">
    <citation type="journal article" date="2019" name="Int. J. Syst. Evol. Microbiol.">
        <title>The Global Catalogue of Microorganisms (GCM) 10K type strain sequencing project: providing services to taxonomists for standard genome sequencing and annotation.</title>
        <authorList>
            <consortium name="The Broad Institute Genomics Platform"/>
            <consortium name="The Broad Institute Genome Sequencing Center for Infectious Disease"/>
            <person name="Wu L."/>
            <person name="Ma J."/>
        </authorList>
    </citation>
    <scope>NUCLEOTIDE SEQUENCE [LARGE SCALE GENOMIC DNA]</scope>
    <source>
        <strain evidence="4">CCUG 60214</strain>
    </source>
</reference>
<gene>
    <name evidence="3" type="ORF">ACFQ3T_32530</name>
</gene>
<evidence type="ECO:0000256" key="1">
    <source>
        <dbReference type="ARBA" id="ARBA00022679"/>
    </source>
</evidence>
<dbReference type="SUPFAM" id="SSF53335">
    <property type="entry name" value="S-adenosyl-L-methionine-dependent methyltransferases"/>
    <property type="match status" value="1"/>
</dbReference>
<dbReference type="EMBL" id="JBHTLK010000291">
    <property type="protein sequence ID" value="MFD1151889.1"/>
    <property type="molecule type" value="Genomic_DNA"/>
</dbReference>
<dbReference type="Proteomes" id="UP001597168">
    <property type="component" value="Unassembled WGS sequence"/>
</dbReference>
<organism evidence="3 4">
    <name type="scientific">Saccharothrix hoggarensis</name>
    <dbReference type="NCBI Taxonomy" id="913853"/>
    <lineage>
        <taxon>Bacteria</taxon>
        <taxon>Bacillati</taxon>
        <taxon>Actinomycetota</taxon>
        <taxon>Actinomycetes</taxon>
        <taxon>Pseudonocardiales</taxon>
        <taxon>Pseudonocardiaceae</taxon>
        <taxon>Saccharothrix</taxon>
    </lineage>
</organism>
<keyword evidence="1" id="KW-0808">Transferase</keyword>
<dbReference type="InterPro" id="IPR029063">
    <property type="entry name" value="SAM-dependent_MTases_sf"/>
</dbReference>
<dbReference type="Gene3D" id="3.40.50.150">
    <property type="entry name" value="Vaccinia Virus protein VP39"/>
    <property type="match status" value="1"/>
</dbReference>
<keyword evidence="4" id="KW-1185">Reference proteome</keyword>
<dbReference type="RefSeq" id="WP_380729293.1">
    <property type="nucleotide sequence ID" value="NZ_JBHTLK010000291.1"/>
</dbReference>
<dbReference type="InterPro" id="IPR041698">
    <property type="entry name" value="Methyltransf_25"/>
</dbReference>
<dbReference type="Pfam" id="PF13649">
    <property type="entry name" value="Methyltransf_25"/>
    <property type="match status" value="1"/>
</dbReference>
<sequence length="250" mass="27674">MSEQPVNRDVAAHYDLLNEWGPSDDFYLGLAMSADSVLDVGCGTGLLLHVARTTGHLGRLVGLDPDPSMLAVACRRPDIDWVEGHLGTASFDAEFDLVLMTGHVFQVFLTDEDVRAQFTAVRKALKPGGRFAFETRNPGARAWERWSPEHGVDIVGERGERVRVEHHVASVENGLVRFSETHRGADWPEPVVEWATLRFATAAEVDALLRDCGFEVAERYGSWDRAPFTDTSREIISIARPGRPPAGRAR</sequence>
<evidence type="ECO:0000313" key="4">
    <source>
        <dbReference type="Proteomes" id="UP001597168"/>
    </source>
</evidence>
<keyword evidence="3" id="KW-0489">Methyltransferase</keyword>
<accession>A0ABW3R4M6</accession>
<dbReference type="GO" id="GO:0008168">
    <property type="term" value="F:methyltransferase activity"/>
    <property type="evidence" value="ECO:0007669"/>
    <property type="project" value="UniProtKB-KW"/>
</dbReference>